<dbReference type="Pfam" id="PF01509">
    <property type="entry name" value="TruB_N"/>
    <property type="match status" value="1"/>
</dbReference>
<protein>
    <submittedName>
        <fullName evidence="4">TruB pseudouridine synthase family member 2</fullName>
    </submittedName>
</protein>
<feature type="compositionally biased region" description="Polar residues" evidence="2">
    <location>
        <begin position="302"/>
        <end position="313"/>
    </location>
</feature>
<dbReference type="GO" id="GO:0009982">
    <property type="term" value="F:pseudouridine synthase activity"/>
    <property type="evidence" value="ECO:0007669"/>
    <property type="project" value="InterPro"/>
</dbReference>
<keyword evidence="5" id="KW-1185">Reference proteome</keyword>
<evidence type="ECO:0000259" key="3">
    <source>
        <dbReference type="Pfam" id="PF01509"/>
    </source>
</evidence>
<dbReference type="PANTHER" id="PTHR13195">
    <property type="entry name" value="PSEUDOURIDINE SYNTHASE-RELATED"/>
    <property type="match status" value="1"/>
</dbReference>
<name>A0A8C5QL36_9ANUR</name>
<proteinExistence type="inferred from homology"/>
<gene>
    <name evidence="4" type="primary">TRUB2</name>
</gene>
<dbReference type="PANTHER" id="PTHR13195:SF0">
    <property type="entry name" value="PSEUDOURIDYLATE SYNTHASE TRUB2, MITOCHONDRIAL"/>
    <property type="match status" value="1"/>
</dbReference>
<feature type="domain" description="Pseudouridine synthase II N-terminal" evidence="3">
    <location>
        <begin position="92"/>
        <end position="235"/>
    </location>
</feature>
<evidence type="ECO:0000313" key="4">
    <source>
        <dbReference type="Ensembl" id="ENSLLEP00000039318.1"/>
    </source>
</evidence>
<reference evidence="4" key="1">
    <citation type="submission" date="2025-08" db="UniProtKB">
        <authorList>
            <consortium name="Ensembl"/>
        </authorList>
    </citation>
    <scope>IDENTIFICATION</scope>
</reference>
<reference evidence="4" key="2">
    <citation type="submission" date="2025-09" db="UniProtKB">
        <authorList>
            <consortium name="Ensembl"/>
        </authorList>
    </citation>
    <scope>IDENTIFICATION</scope>
</reference>
<dbReference type="InterPro" id="IPR039048">
    <property type="entry name" value="Trub2"/>
</dbReference>
<sequence length="326" mass="36674">MVRSAVWAYRGLQGVFAVYKAPGVHWKQVRDTVETNLLKELKALKQPVPRQQIKFLPAGTEGADGVLQLTRVATVVPVLADHVLVKGAAYTHLKVGAGHRLDYQSSGVFVLGIGHGNKILTDMYNSHYTREYTVSGLFGKATEDFSDAGKVIEKTTYDHITRDKFERVLAMIQGSNQRAMLVHTRIDLKSQEAYELAVEGRLRPMDKSPPIILGLRCLEYSPPHFTLEIQCMHETQQYLRKIIHEIGLELRSSAVCTKVRRTRDGPFTADCALLRTHWDLQNISRALKESRGRTAELVRENISNMEQQSPNEEQLQECGTARAPSP</sequence>
<evidence type="ECO:0000256" key="1">
    <source>
        <dbReference type="ARBA" id="ARBA00008999"/>
    </source>
</evidence>
<dbReference type="CDD" id="cd02868">
    <property type="entry name" value="PseudoU_synth_hTruB2_like"/>
    <property type="match status" value="1"/>
</dbReference>
<dbReference type="GO" id="GO:0006396">
    <property type="term" value="P:RNA processing"/>
    <property type="evidence" value="ECO:0007669"/>
    <property type="project" value="InterPro"/>
</dbReference>
<dbReference type="GO" id="GO:0003723">
    <property type="term" value="F:RNA binding"/>
    <property type="evidence" value="ECO:0007669"/>
    <property type="project" value="InterPro"/>
</dbReference>
<evidence type="ECO:0000256" key="2">
    <source>
        <dbReference type="SAM" id="MobiDB-lite"/>
    </source>
</evidence>
<dbReference type="OrthoDB" id="9995526at2759"/>
<dbReference type="SUPFAM" id="SSF55120">
    <property type="entry name" value="Pseudouridine synthase"/>
    <property type="match status" value="1"/>
</dbReference>
<comment type="similarity">
    <text evidence="1">Belongs to the pseudouridine synthase TruB family.</text>
</comment>
<dbReference type="Proteomes" id="UP000694569">
    <property type="component" value="Unplaced"/>
</dbReference>
<dbReference type="InterPro" id="IPR020103">
    <property type="entry name" value="PsdUridine_synth_cat_dom_sf"/>
</dbReference>
<dbReference type="AlphaFoldDB" id="A0A8C5QL36"/>
<organism evidence="4 5">
    <name type="scientific">Leptobrachium leishanense</name>
    <name type="common">Leishan spiny toad</name>
    <dbReference type="NCBI Taxonomy" id="445787"/>
    <lineage>
        <taxon>Eukaryota</taxon>
        <taxon>Metazoa</taxon>
        <taxon>Chordata</taxon>
        <taxon>Craniata</taxon>
        <taxon>Vertebrata</taxon>
        <taxon>Euteleostomi</taxon>
        <taxon>Amphibia</taxon>
        <taxon>Batrachia</taxon>
        <taxon>Anura</taxon>
        <taxon>Pelobatoidea</taxon>
        <taxon>Megophryidae</taxon>
        <taxon>Leptobrachium</taxon>
    </lineage>
</organism>
<dbReference type="InterPro" id="IPR002501">
    <property type="entry name" value="PsdUridine_synth_N"/>
</dbReference>
<feature type="region of interest" description="Disordered" evidence="2">
    <location>
        <begin position="302"/>
        <end position="326"/>
    </location>
</feature>
<dbReference type="GeneTree" id="ENSGT00940000156773"/>
<accession>A0A8C5QL36</accession>
<dbReference type="Gene3D" id="3.30.2350.10">
    <property type="entry name" value="Pseudouridine synthase"/>
    <property type="match status" value="1"/>
</dbReference>
<dbReference type="GO" id="GO:0001522">
    <property type="term" value="P:pseudouridine synthesis"/>
    <property type="evidence" value="ECO:0007669"/>
    <property type="project" value="InterPro"/>
</dbReference>
<evidence type="ECO:0000313" key="5">
    <source>
        <dbReference type="Proteomes" id="UP000694569"/>
    </source>
</evidence>
<dbReference type="Ensembl" id="ENSLLET00000040899.1">
    <property type="protein sequence ID" value="ENSLLEP00000039318.1"/>
    <property type="gene ID" value="ENSLLEG00000024945.1"/>
</dbReference>